<comment type="caution">
    <text evidence="2">The sequence shown here is derived from an EMBL/GenBank/DDBJ whole genome shotgun (WGS) entry which is preliminary data.</text>
</comment>
<dbReference type="Proteomes" id="UP000523146">
    <property type="component" value="Unassembled WGS sequence"/>
</dbReference>
<feature type="non-terminal residue" evidence="2">
    <location>
        <position position="91"/>
    </location>
</feature>
<protein>
    <submittedName>
        <fullName evidence="2">ESPL1 protein</fullName>
    </submittedName>
</protein>
<evidence type="ECO:0000313" key="3">
    <source>
        <dbReference type="Proteomes" id="UP000523146"/>
    </source>
</evidence>
<reference evidence="2 3" key="1">
    <citation type="submission" date="2019-09" db="EMBL/GenBank/DDBJ databases">
        <title>Bird 10,000 Genomes (B10K) Project - Family phase.</title>
        <authorList>
            <person name="Zhang G."/>
        </authorList>
    </citation>
    <scope>NUCLEOTIDE SEQUENCE [LARGE SCALE GENOMIC DNA]</scope>
    <source>
        <strain evidence="2">B10K-DU-002-15</strain>
        <tissue evidence="2">Muscle</tissue>
    </source>
</reference>
<evidence type="ECO:0000313" key="2">
    <source>
        <dbReference type="EMBL" id="NWS85164.1"/>
    </source>
</evidence>
<organism evidence="2 3">
    <name type="scientific">Toxostoma redivivum</name>
    <name type="common">California thrasher</name>
    <dbReference type="NCBI Taxonomy" id="99882"/>
    <lineage>
        <taxon>Eukaryota</taxon>
        <taxon>Metazoa</taxon>
        <taxon>Chordata</taxon>
        <taxon>Craniata</taxon>
        <taxon>Vertebrata</taxon>
        <taxon>Euteleostomi</taxon>
        <taxon>Archelosauria</taxon>
        <taxon>Archosauria</taxon>
        <taxon>Dinosauria</taxon>
        <taxon>Saurischia</taxon>
        <taxon>Theropoda</taxon>
        <taxon>Coelurosauria</taxon>
        <taxon>Aves</taxon>
        <taxon>Neognathae</taxon>
        <taxon>Neoaves</taxon>
        <taxon>Telluraves</taxon>
        <taxon>Australaves</taxon>
        <taxon>Passeriformes</taxon>
        <taxon>Mimidae</taxon>
        <taxon>Toxostoma</taxon>
    </lineage>
</organism>
<dbReference type="AlphaFoldDB" id="A0A7K5IUG6"/>
<sequence>NPAPPGAGSDPNPHPDPNPDPDPEGERPEARDGIRCSLSSDCALSKPLDEAFSLWKQLLENPGIPAVRSPEQTVSSLQLLGSLYRLQDKVI</sequence>
<keyword evidence="3" id="KW-1185">Reference proteome</keyword>
<dbReference type="EMBL" id="VXBI01006353">
    <property type="protein sequence ID" value="NWS85164.1"/>
    <property type="molecule type" value="Genomic_DNA"/>
</dbReference>
<accession>A0A7K5IUG6</accession>
<feature type="region of interest" description="Disordered" evidence="1">
    <location>
        <begin position="1"/>
        <end position="33"/>
    </location>
</feature>
<name>A0A7K5IUG6_TOXRE</name>
<proteinExistence type="predicted"/>
<feature type="non-terminal residue" evidence="2">
    <location>
        <position position="1"/>
    </location>
</feature>
<feature type="compositionally biased region" description="Basic and acidic residues" evidence="1">
    <location>
        <begin position="24"/>
        <end position="33"/>
    </location>
</feature>
<gene>
    <name evidence="2" type="primary">Espl1_0</name>
    <name evidence="2" type="ORF">TOXRED_R15789</name>
</gene>
<evidence type="ECO:0000256" key="1">
    <source>
        <dbReference type="SAM" id="MobiDB-lite"/>
    </source>
</evidence>